<protein>
    <submittedName>
        <fullName evidence="2">Putative DNA-binding ribbon-helix-helix protein</fullName>
    </submittedName>
</protein>
<keyword evidence="3" id="KW-1185">Reference proteome</keyword>
<organism evidence="2 3">
    <name type="scientific">Oharaeibacter diazotrophicus</name>
    <dbReference type="NCBI Taxonomy" id="1920512"/>
    <lineage>
        <taxon>Bacteria</taxon>
        <taxon>Pseudomonadati</taxon>
        <taxon>Pseudomonadota</taxon>
        <taxon>Alphaproteobacteria</taxon>
        <taxon>Hyphomicrobiales</taxon>
        <taxon>Pleomorphomonadaceae</taxon>
        <taxon>Oharaeibacter</taxon>
    </lineage>
</organism>
<dbReference type="InterPro" id="IPR038268">
    <property type="entry name" value="RHH_sf"/>
</dbReference>
<dbReference type="OrthoDB" id="7477016at2"/>
<name>A0A4R6RH40_9HYPH</name>
<dbReference type="EMBL" id="SNXY01000007">
    <property type="protein sequence ID" value="TDP84966.1"/>
    <property type="molecule type" value="Genomic_DNA"/>
</dbReference>
<dbReference type="GO" id="GO:0003677">
    <property type="term" value="F:DNA binding"/>
    <property type="evidence" value="ECO:0007669"/>
    <property type="project" value="UniProtKB-KW"/>
</dbReference>
<keyword evidence="2" id="KW-0238">DNA-binding</keyword>
<evidence type="ECO:0000313" key="3">
    <source>
        <dbReference type="Proteomes" id="UP000294547"/>
    </source>
</evidence>
<dbReference type="RefSeq" id="WP_126540854.1">
    <property type="nucleotide sequence ID" value="NZ_BSPM01000004.1"/>
</dbReference>
<gene>
    <name evidence="2" type="ORF">EDD54_1810</name>
</gene>
<sequence length="97" mass="10645">MGRYLDEHDLHRFAKESRSIRIAGHATSIRLEAVFWEILERLAAAEGVSIAKLVTTLQEEAVEALDGAVNLASVLRTVCVLRQRERPPAPPESPGAS</sequence>
<comment type="caution">
    <text evidence="2">The sequence shown here is derived from an EMBL/GenBank/DDBJ whole genome shotgun (WGS) entry which is preliminary data.</text>
</comment>
<dbReference type="Gene3D" id="1.10.3990.20">
    <property type="entry name" value="protein bp1543"/>
    <property type="match status" value="1"/>
</dbReference>
<reference evidence="2 3" key="1">
    <citation type="submission" date="2019-03" db="EMBL/GenBank/DDBJ databases">
        <title>Genomic Encyclopedia of Type Strains, Phase IV (KMG-IV): sequencing the most valuable type-strain genomes for metagenomic binning, comparative biology and taxonomic classification.</title>
        <authorList>
            <person name="Goeker M."/>
        </authorList>
    </citation>
    <scope>NUCLEOTIDE SEQUENCE [LARGE SCALE GENOMIC DNA]</scope>
    <source>
        <strain evidence="2 3">DSM 102969</strain>
    </source>
</reference>
<dbReference type="Proteomes" id="UP000294547">
    <property type="component" value="Unassembled WGS sequence"/>
</dbReference>
<feature type="domain" description="Ribbon-helix-helix" evidence="1">
    <location>
        <begin position="16"/>
        <end position="80"/>
    </location>
</feature>
<dbReference type="AlphaFoldDB" id="A0A4R6RH40"/>
<proteinExistence type="predicted"/>
<evidence type="ECO:0000259" key="1">
    <source>
        <dbReference type="Pfam" id="PF13467"/>
    </source>
</evidence>
<dbReference type="InterPro" id="IPR027373">
    <property type="entry name" value="RHH_dom"/>
</dbReference>
<evidence type="ECO:0000313" key="2">
    <source>
        <dbReference type="EMBL" id="TDP84966.1"/>
    </source>
</evidence>
<accession>A0A4R6RH40</accession>
<dbReference type="Pfam" id="PF13467">
    <property type="entry name" value="RHH_4"/>
    <property type="match status" value="1"/>
</dbReference>